<dbReference type="Proteomes" id="UP000242447">
    <property type="component" value="Chromosome"/>
</dbReference>
<name>A0A1W6NYS7_9RHOB</name>
<feature type="binding site" evidence="5">
    <location>
        <position position="148"/>
    </location>
    <ligand>
        <name>Zn(2+)</name>
        <dbReference type="ChEBI" id="CHEBI:29105"/>
        <note>catalytic</note>
    </ligand>
</feature>
<comment type="subunit">
    <text evidence="2">Homodimer.</text>
</comment>
<dbReference type="SUPFAM" id="SSF53927">
    <property type="entry name" value="Cytidine deaminase-like"/>
    <property type="match status" value="2"/>
</dbReference>
<evidence type="ECO:0000313" key="8">
    <source>
        <dbReference type="Proteomes" id="UP000242447"/>
    </source>
</evidence>
<dbReference type="GO" id="GO:0055086">
    <property type="term" value="P:nucleobase-containing small molecule metabolic process"/>
    <property type="evidence" value="ECO:0007669"/>
    <property type="project" value="UniProtKB-ARBA"/>
</dbReference>
<evidence type="ECO:0000256" key="2">
    <source>
        <dbReference type="ARBA" id="ARBA00011738"/>
    </source>
</evidence>
<feature type="domain" description="CMP/dCMP-type deaminase" evidence="6">
    <location>
        <begin position="63"/>
        <end position="184"/>
    </location>
</feature>
<evidence type="ECO:0000256" key="5">
    <source>
        <dbReference type="PIRSR" id="PIRSR006334-3"/>
    </source>
</evidence>
<reference evidence="7 8" key="1">
    <citation type="submission" date="2017-02" db="EMBL/GenBank/DDBJ databases">
        <title>Ketogulonicigenium robustum SPU B003 Genome sequencing and assembly.</title>
        <authorList>
            <person name="Li Y."/>
            <person name="Liu L."/>
            <person name="Wang C."/>
            <person name="Zhang M."/>
            <person name="Zhang T."/>
            <person name="Zhang Y."/>
        </authorList>
    </citation>
    <scope>NUCLEOTIDE SEQUENCE [LARGE SCALE GENOMIC DNA]</scope>
    <source>
        <strain evidence="7 8">SPU_B003</strain>
    </source>
</reference>
<dbReference type="STRING" id="92947.BVG79_00825"/>
<dbReference type="OrthoDB" id="9795347at2"/>
<keyword evidence="5" id="KW-0479">Metal-binding</keyword>
<evidence type="ECO:0000313" key="7">
    <source>
        <dbReference type="EMBL" id="ARO14177.1"/>
    </source>
</evidence>
<dbReference type="InterPro" id="IPR002125">
    <property type="entry name" value="CMP_dCMP_dom"/>
</dbReference>
<dbReference type="GO" id="GO:0072527">
    <property type="term" value="P:pyrimidine-containing compound metabolic process"/>
    <property type="evidence" value="ECO:0007669"/>
    <property type="project" value="UniProtKB-ARBA"/>
</dbReference>
<dbReference type="InterPro" id="IPR013171">
    <property type="entry name" value="Cyd/dCyd_deaminase_Zn-bd"/>
</dbReference>
<dbReference type="PROSITE" id="PS51747">
    <property type="entry name" value="CYT_DCMP_DEAMINASES_2"/>
    <property type="match status" value="1"/>
</dbReference>
<dbReference type="GO" id="GO:0004126">
    <property type="term" value="F:cytidine deaminase activity"/>
    <property type="evidence" value="ECO:0007669"/>
    <property type="project" value="UniProtKB-EC"/>
</dbReference>
<dbReference type="AlphaFoldDB" id="A0A1W6NYS7"/>
<comment type="cofactor">
    <cofactor evidence="5">
        <name>Zn(2+)</name>
        <dbReference type="ChEBI" id="CHEBI:29105"/>
    </cofactor>
    <text evidence="5">Binds 1 zinc ion.</text>
</comment>
<dbReference type="GO" id="GO:0005829">
    <property type="term" value="C:cytosol"/>
    <property type="evidence" value="ECO:0007669"/>
    <property type="project" value="TreeGrafter"/>
</dbReference>
<feature type="active site" description="Proton donor" evidence="3">
    <location>
        <position position="120"/>
    </location>
</feature>
<evidence type="ECO:0000259" key="6">
    <source>
        <dbReference type="PROSITE" id="PS51747"/>
    </source>
</evidence>
<keyword evidence="5" id="KW-0862">Zinc</keyword>
<dbReference type="EC" id="3.5.4.5" evidence="7"/>
<feature type="binding site" evidence="5">
    <location>
        <position position="118"/>
    </location>
    <ligand>
        <name>Zn(2+)</name>
        <dbReference type="ChEBI" id="CHEBI:29105"/>
        <note>catalytic</note>
    </ligand>
</feature>
<comment type="similarity">
    <text evidence="1">Belongs to the cytidine and deoxycytidylate deaminase family.</text>
</comment>
<gene>
    <name evidence="7" type="primary">cdd</name>
    <name evidence="7" type="ORF">BVG79_00825</name>
</gene>
<feature type="binding site" evidence="5">
    <location>
        <position position="145"/>
    </location>
    <ligand>
        <name>Zn(2+)</name>
        <dbReference type="ChEBI" id="CHEBI:29105"/>
        <note>catalytic</note>
    </ligand>
</feature>
<keyword evidence="8" id="KW-1185">Reference proteome</keyword>
<feature type="binding site" evidence="4">
    <location>
        <begin position="105"/>
        <end position="107"/>
    </location>
    <ligand>
        <name>substrate</name>
    </ligand>
</feature>
<dbReference type="PANTHER" id="PTHR11644:SF2">
    <property type="entry name" value="CYTIDINE DEAMINASE"/>
    <property type="match status" value="1"/>
</dbReference>
<evidence type="ECO:0000256" key="4">
    <source>
        <dbReference type="PIRSR" id="PIRSR006334-2"/>
    </source>
</evidence>
<dbReference type="InterPro" id="IPR016193">
    <property type="entry name" value="Cytidine_deaminase-like"/>
</dbReference>
<organism evidence="7 8">
    <name type="scientific">Ketogulonicigenium robustum</name>
    <dbReference type="NCBI Taxonomy" id="92947"/>
    <lineage>
        <taxon>Bacteria</taxon>
        <taxon>Pseudomonadati</taxon>
        <taxon>Pseudomonadota</taxon>
        <taxon>Alphaproteobacteria</taxon>
        <taxon>Rhodobacterales</taxon>
        <taxon>Roseobacteraceae</taxon>
        <taxon>Ketogulonicigenium</taxon>
    </lineage>
</organism>
<dbReference type="CDD" id="cd01283">
    <property type="entry name" value="cytidine_deaminase"/>
    <property type="match status" value="1"/>
</dbReference>
<dbReference type="Gene3D" id="3.40.140.10">
    <property type="entry name" value="Cytidine Deaminase, domain 2"/>
    <property type="match status" value="2"/>
</dbReference>
<dbReference type="InterPro" id="IPR050202">
    <property type="entry name" value="Cyt/Deoxycyt_deaminase"/>
</dbReference>
<dbReference type="RefSeq" id="WP_085785767.1">
    <property type="nucleotide sequence ID" value="NZ_CP019937.1"/>
</dbReference>
<dbReference type="Pfam" id="PF08211">
    <property type="entry name" value="dCMP_cyt_deam_2"/>
    <property type="match status" value="1"/>
</dbReference>
<sequence>MHAQPFPVDPAIPARLAALTPLQAQIRADALAPIADPAHLRAHGRRISADHAAKVVARHGLSGVEELMLLLLPDAAMVARPPISGFTVGTVGREAVSGAITLGGNIEFPTAHFGHAIHGEGFVTTRAFLRGEALSHIALTAAMPCGHCRQFLSEFMAAPNLRLIDPAGHRMSLNDVLPGAFTPADLGTPGANPAAQLQSVALADPSQAPAPVAELLITAANRGHVPYSNCPASLVLEMADGGLVWGTGIESCAYNPTITPAQAAVVMLLDHGMAYGDIRRGWFARRAGAAVDLSLATQELLGRLAPNAPLTMMDLN</sequence>
<evidence type="ECO:0000256" key="3">
    <source>
        <dbReference type="PIRSR" id="PIRSR006334-1"/>
    </source>
</evidence>
<proteinExistence type="inferred from homology"/>
<dbReference type="EMBL" id="CP019937">
    <property type="protein sequence ID" value="ARO14177.1"/>
    <property type="molecule type" value="Genomic_DNA"/>
</dbReference>
<dbReference type="PANTHER" id="PTHR11644">
    <property type="entry name" value="CYTIDINE DEAMINASE"/>
    <property type="match status" value="1"/>
</dbReference>
<dbReference type="GO" id="GO:0008270">
    <property type="term" value="F:zinc ion binding"/>
    <property type="evidence" value="ECO:0007669"/>
    <property type="project" value="InterPro"/>
</dbReference>
<dbReference type="KEGG" id="kro:BVG79_00825"/>
<evidence type="ECO:0000256" key="1">
    <source>
        <dbReference type="ARBA" id="ARBA00006576"/>
    </source>
</evidence>
<keyword evidence="7" id="KW-0378">Hydrolase</keyword>
<protein>
    <submittedName>
        <fullName evidence="7">Cytidine deaminase</fullName>
        <ecNumber evidence="7">3.5.4.5</ecNumber>
    </submittedName>
</protein>
<accession>A0A1W6NYS7</accession>
<dbReference type="NCBIfam" id="NF006537">
    <property type="entry name" value="PRK09027.1"/>
    <property type="match status" value="1"/>
</dbReference>
<dbReference type="PIRSF" id="PIRSF006334">
    <property type="entry name" value="Cdd_plus_pseudo"/>
    <property type="match status" value="1"/>
</dbReference>